<dbReference type="InterPro" id="IPR001509">
    <property type="entry name" value="Epimerase_deHydtase"/>
</dbReference>
<comment type="caution">
    <text evidence="2">The sequence shown here is derived from an EMBL/GenBank/DDBJ whole genome shotgun (WGS) entry which is preliminary data.</text>
</comment>
<name>A0A0F9GX27_9ZZZZ</name>
<organism evidence="2">
    <name type="scientific">marine sediment metagenome</name>
    <dbReference type="NCBI Taxonomy" id="412755"/>
    <lineage>
        <taxon>unclassified sequences</taxon>
        <taxon>metagenomes</taxon>
        <taxon>ecological metagenomes</taxon>
    </lineage>
</organism>
<dbReference type="GO" id="GO:0050577">
    <property type="term" value="F:GDP-L-fucose synthase activity"/>
    <property type="evidence" value="ECO:0007669"/>
    <property type="project" value="TreeGrafter"/>
</dbReference>
<evidence type="ECO:0000313" key="2">
    <source>
        <dbReference type="EMBL" id="KKM03365.1"/>
    </source>
</evidence>
<gene>
    <name evidence="2" type="ORF">LCGC14_1775130</name>
</gene>
<feature type="domain" description="NAD-dependent epimerase/dehydratase" evidence="1">
    <location>
        <begin position="4"/>
        <end position="164"/>
    </location>
</feature>
<sequence length="203" mass="22744">MTTLITGGSGLVGRALQGDIKLSSKDGDLRSWDTTISLFKHYKPDYIIHCAARVGGVASNMRYKGEFYYDNIMINTNVLEAARQVKAKKVVSFLSTCIFPAEIEYPLTENKIHLGAPHHSNYGYAYAKRMLDVQTRMYREQYGVDYICVVPTNIYGIGDNHLFPITTYSSGEKDNNRLQILTDNPIPLQGSATGYSVEMNEPI</sequence>
<dbReference type="InterPro" id="IPR036291">
    <property type="entry name" value="NAD(P)-bd_dom_sf"/>
</dbReference>
<dbReference type="Pfam" id="PF01370">
    <property type="entry name" value="Epimerase"/>
    <property type="match status" value="1"/>
</dbReference>
<accession>A0A0F9GX27</accession>
<evidence type="ECO:0000259" key="1">
    <source>
        <dbReference type="Pfam" id="PF01370"/>
    </source>
</evidence>
<dbReference type="Gene3D" id="3.40.50.720">
    <property type="entry name" value="NAD(P)-binding Rossmann-like Domain"/>
    <property type="match status" value="1"/>
</dbReference>
<dbReference type="EMBL" id="LAZR01016699">
    <property type="protein sequence ID" value="KKM03365.1"/>
    <property type="molecule type" value="Genomic_DNA"/>
</dbReference>
<dbReference type="PANTHER" id="PTHR43238">
    <property type="entry name" value="GDP-L-FUCOSE SYNTHASE"/>
    <property type="match status" value="1"/>
</dbReference>
<reference evidence="2" key="1">
    <citation type="journal article" date="2015" name="Nature">
        <title>Complex archaea that bridge the gap between prokaryotes and eukaryotes.</title>
        <authorList>
            <person name="Spang A."/>
            <person name="Saw J.H."/>
            <person name="Jorgensen S.L."/>
            <person name="Zaremba-Niedzwiedzka K."/>
            <person name="Martijn J."/>
            <person name="Lind A.E."/>
            <person name="van Eijk R."/>
            <person name="Schleper C."/>
            <person name="Guy L."/>
            <person name="Ettema T.J."/>
        </authorList>
    </citation>
    <scope>NUCLEOTIDE SEQUENCE</scope>
</reference>
<feature type="non-terminal residue" evidence="2">
    <location>
        <position position="203"/>
    </location>
</feature>
<protein>
    <recommendedName>
        <fullName evidence="1">NAD-dependent epimerase/dehydratase domain-containing protein</fullName>
    </recommendedName>
</protein>
<dbReference type="SUPFAM" id="SSF51735">
    <property type="entry name" value="NAD(P)-binding Rossmann-fold domains"/>
    <property type="match status" value="1"/>
</dbReference>
<dbReference type="AlphaFoldDB" id="A0A0F9GX27"/>
<proteinExistence type="predicted"/>
<dbReference type="PANTHER" id="PTHR43238:SF1">
    <property type="entry name" value="GDP-L-FUCOSE SYNTHASE"/>
    <property type="match status" value="1"/>
</dbReference>